<dbReference type="Proteomes" id="UP001189624">
    <property type="component" value="Chromosome 4"/>
</dbReference>
<name>A0AA86VK28_9FABA</name>
<evidence type="ECO:0000256" key="1">
    <source>
        <dbReference type="SAM" id="MobiDB-lite"/>
    </source>
</evidence>
<dbReference type="EMBL" id="OY731401">
    <property type="protein sequence ID" value="CAJ1951787.1"/>
    <property type="molecule type" value="Genomic_DNA"/>
</dbReference>
<keyword evidence="3" id="KW-1185">Reference proteome</keyword>
<dbReference type="Gramene" id="rna-AYBTSS11_LOCUS14958">
    <property type="protein sequence ID" value="CAJ1951787.1"/>
    <property type="gene ID" value="gene-AYBTSS11_LOCUS14958"/>
</dbReference>
<feature type="region of interest" description="Disordered" evidence="1">
    <location>
        <begin position="1"/>
        <end position="24"/>
    </location>
</feature>
<evidence type="ECO:0000313" key="3">
    <source>
        <dbReference type="Proteomes" id="UP001189624"/>
    </source>
</evidence>
<proteinExistence type="predicted"/>
<accession>A0AA86VK28</accession>
<gene>
    <name evidence="2" type="ORF">AYBTSS11_LOCUS14958</name>
</gene>
<protein>
    <submittedName>
        <fullName evidence="2">Uncharacterized protein</fullName>
    </submittedName>
</protein>
<organism evidence="2 3">
    <name type="scientific">Sphenostylis stenocarpa</name>
    <dbReference type="NCBI Taxonomy" id="92480"/>
    <lineage>
        <taxon>Eukaryota</taxon>
        <taxon>Viridiplantae</taxon>
        <taxon>Streptophyta</taxon>
        <taxon>Embryophyta</taxon>
        <taxon>Tracheophyta</taxon>
        <taxon>Spermatophyta</taxon>
        <taxon>Magnoliopsida</taxon>
        <taxon>eudicotyledons</taxon>
        <taxon>Gunneridae</taxon>
        <taxon>Pentapetalae</taxon>
        <taxon>rosids</taxon>
        <taxon>fabids</taxon>
        <taxon>Fabales</taxon>
        <taxon>Fabaceae</taxon>
        <taxon>Papilionoideae</taxon>
        <taxon>50 kb inversion clade</taxon>
        <taxon>NPAAA clade</taxon>
        <taxon>indigoferoid/millettioid clade</taxon>
        <taxon>Phaseoleae</taxon>
        <taxon>Sphenostylis</taxon>
    </lineage>
</organism>
<evidence type="ECO:0000313" key="2">
    <source>
        <dbReference type="EMBL" id="CAJ1951787.1"/>
    </source>
</evidence>
<dbReference type="AlphaFoldDB" id="A0AA86VK28"/>
<reference evidence="2" key="1">
    <citation type="submission" date="2023-10" db="EMBL/GenBank/DDBJ databases">
        <authorList>
            <person name="Domelevo Entfellner J.-B."/>
        </authorList>
    </citation>
    <scope>NUCLEOTIDE SEQUENCE</scope>
</reference>
<sequence length="75" mass="8593">MKEKDEQTENGVGRDVQEDECMTSKASTELKVSTWHAYMVDPISSSHMPIMFQEIYCSYVHLPHSSNKEDSTSIH</sequence>